<dbReference type="InterPro" id="IPR036465">
    <property type="entry name" value="vWFA_dom_sf"/>
</dbReference>
<organism evidence="2 3">
    <name type="scientific">Luedemannella flava</name>
    <dbReference type="NCBI Taxonomy" id="349316"/>
    <lineage>
        <taxon>Bacteria</taxon>
        <taxon>Bacillati</taxon>
        <taxon>Actinomycetota</taxon>
        <taxon>Actinomycetes</taxon>
        <taxon>Micromonosporales</taxon>
        <taxon>Micromonosporaceae</taxon>
        <taxon>Luedemannella</taxon>
    </lineage>
</organism>
<dbReference type="PROSITE" id="PS50234">
    <property type="entry name" value="VWFA"/>
    <property type="match status" value="1"/>
</dbReference>
<reference evidence="3" key="1">
    <citation type="journal article" date="2019" name="Int. J. Syst. Evol. Microbiol.">
        <title>The Global Catalogue of Microorganisms (GCM) 10K type strain sequencing project: providing services to taxonomists for standard genome sequencing and annotation.</title>
        <authorList>
            <consortium name="The Broad Institute Genomics Platform"/>
            <consortium name="The Broad Institute Genome Sequencing Center for Infectious Disease"/>
            <person name="Wu L."/>
            <person name="Ma J."/>
        </authorList>
    </citation>
    <scope>NUCLEOTIDE SEQUENCE [LARGE SCALE GENOMIC DNA]</scope>
    <source>
        <strain evidence="3">JCM 13250</strain>
    </source>
</reference>
<dbReference type="Gene3D" id="3.40.50.410">
    <property type="entry name" value="von Willebrand factor, type A domain"/>
    <property type="match status" value="1"/>
</dbReference>
<dbReference type="SMART" id="SM00327">
    <property type="entry name" value="VWA"/>
    <property type="match status" value="1"/>
</dbReference>
<evidence type="ECO:0000313" key="3">
    <source>
        <dbReference type="Proteomes" id="UP001500218"/>
    </source>
</evidence>
<dbReference type="Pfam" id="PF00092">
    <property type="entry name" value="VWA"/>
    <property type="match status" value="1"/>
</dbReference>
<gene>
    <name evidence="2" type="ORF">GCM10009682_31450</name>
</gene>
<dbReference type="InterPro" id="IPR002035">
    <property type="entry name" value="VWF_A"/>
</dbReference>
<protein>
    <submittedName>
        <fullName evidence="2">Substrate-binding domain-containing protein</fullName>
    </submittedName>
</protein>
<name>A0ABP4YC84_9ACTN</name>
<dbReference type="Proteomes" id="UP001500218">
    <property type="component" value="Unassembled WGS sequence"/>
</dbReference>
<evidence type="ECO:0000313" key="2">
    <source>
        <dbReference type="EMBL" id="GAA1807307.1"/>
    </source>
</evidence>
<dbReference type="EMBL" id="BAAALT010000086">
    <property type="protein sequence ID" value="GAA1807307.1"/>
    <property type="molecule type" value="Genomic_DNA"/>
</dbReference>
<dbReference type="SUPFAM" id="SSF53300">
    <property type="entry name" value="vWA-like"/>
    <property type="match status" value="1"/>
</dbReference>
<comment type="caution">
    <text evidence="2">The sequence shown here is derived from an EMBL/GenBank/DDBJ whole genome shotgun (WGS) entry which is preliminary data.</text>
</comment>
<keyword evidence="3" id="KW-1185">Reference proteome</keyword>
<evidence type="ECO:0000259" key="1">
    <source>
        <dbReference type="PROSITE" id="PS50234"/>
    </source>
</evidence>
<feature type="domain" description="VWFA" evidence="1">
    <location>
        <begin position="386"/>
        <end position="578"/>
    </location>
</feature>
<accession>A0ABP4YC84</accession>
<proteinExistence type="predicted"/>
<dbReference type="Pfam" id="PF13531">
    <property type="entry name" value="SBP_bac_11"/>
    <property type="match status" value="1"/>
</dbReference>
<sequence>MTTIAVVGGFLTLVVLQRRGSSCEGELRLNVAAAPEIAAAVEPAAQAWAKTATGPNNQCVSVDVVSAEPVDVAAAIATAHGVPMREIGQADGKTKLPDVWIPDSSTWIQRLQAAAAKAKAGKGETVTPAPGQATASANPQAAALANKPLVPEKGTSVGRSPVVLAVPEPLAATLGWPKKQVTWPKLLQTMNQGTPMRVGIVEPTRNAAGLSGLLAMAGAAQASGAKAQENTVAALRALVKGKSALTADLLAEYPKDTDPATLATKLGAAPLPEFAVVSYNANEPPVRLAAIYMEPSPLGLDYPYTILPTMAPEKSSTANGLLAALHGDEYANALAKAGLRASDGKTGAGFSAPTGAPASIAADKPADVVSIIKSLTTWSAVTAPSRMLAIIDVSGSMGQLVPTAGGATREQVTVEAAKGGLALFDDDWSVGLWTFSTFLDGNKDYKQLAPIAPIASQRNKLLAALSGIRPKEGGATGLYDTVLAGYREVKKGWAPGRINSMVILTDGENQDSDGISLDTLLTTLRKEADPNKPIQVIAIGISEDASKAELEKITKVTGGGVFIAKDPAQIGDIFLQAIALRAQ</sequence>